<feature type="signal peptide" evidence="1">
    <location>
        <begin position="1"/>
        <end position="21"/>
    </location>
</feature>
<organism evidence="2 3">
    <name type="scientific">Trichoderma asperellum (strain ATCC 204424 / CBS 433.97 / NBRC 101777)</name>
    <dbReference type="NCBI Taxonomy" id="1042311"/>
    <lineage>
        <taxon>Eukaryota</taxon>
        <taxon>Fungi</taxon>
        <taxon>Dikarya</taxon>
        <taxon>Ascomycota</taxon>
        <taxon>Pezizomycotina</taxon>
        <taxon>Sordariomycetes</taxon>
        <taxon>Hypocreomycetidae</taxon>
        <taxon>Hypocreales</taxon>
        <taxon>Hypocreaceae</taxon>
        <taxon>Trichoderma</taxon>
    </lineage>
</organism>
<reference evidence="2 3" key="1">
    <citation type="submission" date="2016-07" db="EMBL/GenBank/DDBJ databases">
        <title>Multiple horizontal gene transfer events from other fungi enriched the ability of initially mycotrophic Trichoderma (Ascomycota) to feed on dead plant biomass.</title>
        <authorList>
            <consortium name="DOE Joint Genome Institute"/>
            <person name="Aerts A."/>
            <person name="Atanasova L."/>
            <person name="Chenthamara K."/>
            <person name="Zhang J."/>
            <person name="Grujic M."/>
            <person name="Henrissat B."/>
            <person name="Kuo A."/>
            <person name="Salamov A."/>
            <person name="Lipzen A."/>
            <person name="Labutti K."/>
            <person name="Barry K."/>
            <person name="Miao Y."/>
            <person name="Rahimi M.J."/>
            <person name="Shen Q."/>
            <person name="Grigoriev I.V."/>
            <person name="Kubicek C.P."/>
            <person name="Druzhinina I.S."/>
        </authorList>
    </citation>
    <scope>NUCLEOTIDE SEQUENCE [LARGE SCALE GENOMIC DNA]</scope>
    <source>
        <strain evidence="2 3">CBS 433.97</strain>
    </source>
</reference>
<dbReference type="Proteomes" id="UP000240493">
    <property type="component" value="Unassembled WGS sequence"/>
</dbReference>
<evidence type="ECO:0000256" key="1">
    <source>
        <dbReference type="SAM" id="SignalP"/>
    </source>
</evidence>
<keyword evidence="1" id="KW-0732">Signal</keyword>
<keyword evidence="3" id="KW-1185">Reference proteome</keyword>
<dbReference type="EMBL" id="KZ679266">
    <property type="protein sequence ID" value="PTB38156.1"/>
    <property type="molecule type" value="Genomic_DNA"/>
</dbReference>
<proteinExistence type="predicted"/>
<name>A0A2T3Z014_TRIA4</name>
<sequence>MAALWIFYFFLRVTNPPLCRGTRLAGIRNSYTCPLFFSAVAAAVEHHRNNFCNFLHSIVLKGQKDCKKEQELAKGWRVSGLCGETWSWAGLGLLWFFAVIITT</sequence>
<dbReference type="AlphaFoldDB" id="A0A2T3Z014"/>
<protein>
    <recommendedName>
        <fullName evidence="4">Secreted protein</fullName>
    </recommendedName>
</protein>
<evidence type="ECO:0000313" key="3">
    <source>
        <dbReference type="Proteomes" id="UP000240493"/>
    </source>
</evidence>
<gene>
    <name evidence="2" type="ORF">M441DRAFT_247337</name>
</gene>
<evidence type="ECO:0008006" key="4">
    <source>
        <dbReference type="Google" id="ProtNLM"/>
    </source>
</evidence>
<feature type="chain" id="PRO_5015619104" description="Secreted protein" evidence="1">
    <location>
        <begin position="22"/>
        <end position="103"/>
    </location>
</feature>
<accession>A0A2T3Z014</accession>
<evidence type="ECO:0000313" key="2">
    <source>
        <dbReference type="EMBL" id="PTB38156.1"/>
    </source>
</evidence>